<dbReference type="CDD" id="cd03398">
    <property type="entry name" value="PAP2_haloperoxidase"/>
    <property type="match status" value="1"/>
</dbReference>
<sequence>MVHDITNPPLAARFFAYSCLSGYEVIVQNSDGYHSMYNRLHGYPQIGKPDSIQGYAVQLSALLAMLETAQKMQPSGKQLAAYEQQLLDSCSRIGYTATQLQQSQRYARYISKAVLAYARADGYNKISNYARYTPVNKPGTWYPTPPAFLPAVEPYFKTVRTFVLDSSAQCKPVPPIAYSAAPSSAFYKLMQLNYTEGKTLPAEHRVIAAFWDCNPFAVEDDGHLQMALKKISPGAHWLGIAGIACIQAKKDFAQSMQVMTMVAIGLTDGFISCWDEKYRSNRIRPETAIRRHIDVNWRPLLQTPPFPEYPSGHSVISAAAACILTHYFGEQFAYKDSVEQSYGLPPRSFTSFQQAAEEAAISRVYGGIHFKDAADNGLIQGKKAGELVWARLGTTQ</sequence>
<dbReference type="PANTHER" id="PTHR34599">
    <property type="entry name" value="PEROXIDASE-RELATED"/>
    <property type="match status" value="1"/>
</dbReference>
<proteinExistence type="predicted"/>
<dbReference type="Pfam" id="PF01569">
    <property type="entry name" value="PAP2"/>
    <property type="match status" value="1"/>
</dbReference>
<organism evidence="2 3">
    <name type="scientific">Deminuibacter soli</name>
    <dbReference type="NCBI Taxonomy" id="2291815"/>
    <lineage>
        <taxon>Bacteria</taxon>
        <taxon>Pseudomonadati</taxon>
        <taxon>Bacteroidota</taxon>
        <taxon>Chitinophagia</taxon>
        <taxon>Chitinophagales</taxon>
        <taxon>Chitinophagaceae</taxon>
        <taxon>Deminuibacter</taxon>
    </lineage>
</organism>
<name>A0A3E1NKA1_9BACT</name>
<dbReference type="OrthoDB" id="7793240at2"/>
<comment type="caution">
    <text evidence="2">The sequence shown here is derived from an EMBL/GenBank/DDBJ whole genome shotgun (WGS) entry which is preliminary data.</text>
</comment>
<dbReference type="SUPFAM" id="SSF48317">
    <property type="entry name" value="Acid phosphatase/Vanadium-dependent haloperoxidase"/>
    <property type="match status" value="1"/>
</dbReference>
<dbReference type="Proteomes" id="UP000261284">
    <property type="component" value="Unassembled WGS sequence"/>
</dbReference>
<gene>
    <name evidence="2" type="ORF">DXN05_11770</name>
</gene>
<reference evidence="2 3" key="1">
    <citation type="submission" date="2018-08" db="EMBL/GenBank/DDBJ databases">
        <title>Chitinophagaceae sp. K23C18032701, a novel bacterium isolated from forest soil.</title>
        <authorList>
            <person name="Wang C."/>
        </authorList>
    </citation>
    <scope>NUCLEOTIDE SEQUENCE [LARGE SCALE GENOMIC DNA]</scope>
    <source>
        <strain evidence="2 3">K23C18032701</strain>
    </source>
</reference>
<dbReference type="AlphaFoldDB" id="A0A3E1NKA1"/>
<evidence type="ECO:0000259" key="1">
    <source>
        <dbReference type="Pfam" id="PF01569"/>
    </source>
</evidence>
<dbReference type="InterPro" id="IPR000326">
    <property type="entry name" value="PAP2/HPO"/>
</dbReference>
<dbReference type="PANTHER" id="PTHR34599:SF2">
    <property type="entry name" value="TRAF-TYPE DOMAIN-CONTAINING PROTEIN"/>
    <property type="match status" value="1"/>
</dbReference>
<dbReference type="Gene3D" id="1.10.606.20">
    <property type="match status" value="1"/>
</dbReference>
<evidence type="ECO:0000313" key="2">
    <source>
        <dbReference type="EMBL" id="RFM28343.1"/>
    </source>
</evidence>
<accession>A0A3E1NKA1</accession>
<evidence type="ECO:0000313" key="3">
    <source>
        <dbReference type="Proteomes" id="UP000261284"/>
    </source>
</evidence>
<feature type="domain" description="Phosphatidic acid phosphatase type 2/haloperoxidase" evidence="1">
    <location>
        <begin position="265"/>
        <end position="375"/>
    </location>
</feature>
<protein>
    <submittedName>
        <fullName evidence="2">Phosphatase PAP2 family protein</fullName>
    </submittedName>
</protein>
<dbReference type="InterPro" id="IPR036938">
    <property type="entry name" value="PAP2/HPO_sf"/>
</dbReference>
<dbReference type="InterPro" id="IPR052559">
    <property type="entry name" value="V-haloperoxidase"/>
</dbReference>
<dbReference type="EMBL" id="QTJU01000003">
    <property type="protein sequence ID" value="RFM28343.1"/>
    <property type="molecule type" value="Genomic_DNA"/>
</dbReference>
<keyword evidence="3" id="KW-1185">Reference proteome</keyword>